<feature type="region of interest" description="Disordered" evidence="7">
    <location>
        <begin position="319"/>
        <end position="341"/>
    </location>
</feature>
<dbReference type="AlphaFoldDB" id="A0A3M6T7H9"/>
<dbReference type="FunFam" id="2.20.100.10:FF:000007">
    <property type="entry name" value="Thrombospondin 1"/>
    <property type="match status" value="2"/>
</dbReference>
<sequence length="651" mass="71108">MRPQLLGIDIIINGGWSLWSKWCECSKSCGSGWQHRTRTCTRPPPTYGGKLCSGLTKQSRHCNTRRCPVNGGWGPWGKWWACSKSCGTGSQFRTRTCTKPPPAYSGKHCTGVNRQTKSCNIHHCPVHGGWSNWGNWGACSKTCGAGKRYSKRRCDTPAPKYGGRKCYGTNLRTQACNVNPCPVNGRWSLWGKWSACTKTCGTGGSQTRRRTCTNPPPKYGGVCIGPGVQTKTCLVKRCSVNGVWSTWGHWRACSVTCGTGTQFRSRYCNKPRPAYGGKYCSGPSKQTKKCIKNPCPINGRWTLWSTWEDCSKTCGSGTKARRRSCSNPPPQHGGQACTGPSKQTKSCLLKDCPSYVSWGSWGAWSACSKTCGGGTQNRKRKCQGYSQGYGDCAGANEETRVCNTQSCPAVDGGWGDWSAWSACSVTCGPGTSIRSRKCDNPAPSPGGQPCVGLPFANRPCNEGSCPNKQSFFNNWPSLILITKRVTCCRRMHEIFLKTREARGKSWFAAVMLCEKRIHFRPEGNSQLLDILWSPCSKEFFFFFTTPGMKRNYGVCLWRLEIILMMGGVALCSTPWLPFAYSQQVNLLLVTTVGANGVTGATAVKFAAVARNTGSVIASAGMGRGMKNVKGRLITLRVVTANPALTDLLLMT</sequence>
<protein>
    <recommendedName>
        <fullName evidence="10">Hemicentin-1</fullName>
    </recommendedName>
</protein>
<accession>A0A3M6T7H9</accession>
<name>A0A3M6T7H9_POCDA</name>
<keyword evidence="6" id="KW-1015">Disulfide bond</keyword>
<evidence type="ECO:0000256" key="6">
    <source>
        <dbReference type="ARBA" id="ARBA00023157"/>
    </source>
</evidence>
<dbReference type="SMART" id="SM00209">
    <property type="entry name" value="TSP1"/>
    <property type="match status" value="8"/>
</dbReference>
<dbReference type="EMBL" id="RCHS01004165">
    <property type="protein sequence ID" value="RMX37273.1"/>
    <property type="molecule type" value="Genomic_DNA"/>
</dbReference>
<reference evidence="8 9" key="1">
    <citation type="journal article" date="2018" name="Sci. Rep.">
        <title>Comparative analysis of the Pocillopora damicornis genome highlights role of immune system in coral evolution.</title>
        <authorList>
            <person name="Cunning R."/>
            <person name="Bay R.A."/>
            <person name="Gillette P."/>
            <person name="Baker A.C."/>
            <person name="Traylor-Knowles N."/>
        </authorList>
    </citation>
    <scope>NUCLEOTIDE SEQUENCE [LARGE SCALE GENOMIC DNA]</scope>
    <source>
        <strain evidence="8">RSMAS</strain>
        <tissue evidence="8">Whole animal</tissue>
    </source>
</reference>
<dbReference type="OrthoDB" id="446173at2759"/>
<keyword evidence="4" id="KW-1133">Transmembrane helix</keyword>
<comment type="caution">
    <text evidence="8">The sequence shown here is derived from an EMBL/GenBank/DDBJ whole genome shotgun (WGS) entry which is preliminary data.</text>
</comment>
<dbReference type="Proteomes" id="UP000275408">
    <property type="component" value="Unassembled WGS sequence"/>
</dbReference>
<dbReference type="InterPro" id="IPR052065">
    <property type="entry name" value="Compl_asym_regulator"/>
</dbReference>
<dbReference type="Gene3D" id="2.20.100.10">
    <property type="entry name" value="Thrombospondin type-1 (TSP1) repeat"/>
    <property type="match status" value="8"/>
</dbReference>
<dbReference type="PRINTS" id="PR01705">
    <property type="entry name" value="TSP1REPEAT"/>
</dbReference>
<evidence type="ECO:0000313" key="9">
    <source>
        <dbReference type="Proteomes" id="UP000275408"/>
    </source>
</evidence>
<evidence type="ECO:0000256" key="3">
    <source>
        <dbReference type="ARBA" id="ARBA00022737"/>
    </source>
</evidence>
<dbReference type="STRING" id="46731.A0A3M6T7H9"/>
<proteinExistence type="predicted"/>
<keyword evidence="5" id="KW-0472">Membrane</keyword>
<dbReference type="PANTHER" id="PTHR22906">
    <property type="entry name" value="PROPERDIN"/>
    <property type="match status" value="1"/>
</dbReference>
<dbReference type="PANTHER" id="PTHR22906:SF21">
    <property type="entry name" value="SEMA DOMAIN-CONTAINING PROTEIN"/>
    <property type="match status" value="1"/>
</dbReference>
<dbReference type="GO" id="GO:0016020">
    <property type="term" value="C:membrane"/>
    <property type="evidence" value="ECO:0007669"/>
    <property type="project" value="UniProtKB-SubCell"/>
</dbReference>
<evidence type="ECO:0000256" key="4">
    <source>
        <dbReference type="ARBA" id="ARBA00022989"/>
    </source>
</evidence>
<organism evidence="8 9">
    <name type="scientific">Pocillopora damicornis</name>
    <name type="common">Cauliflower coral</name>
    <name type="synonym">Millepora damicornis</name>
    <dbReference type="NCBI Taxonomy" id="46731"/>
    <lineage>
        <taxon>Eukaryota</taxon>
        <taxon>Metazoa</taxon>
        <taxon>Cnidaria</taxon>
        <taxon>Anthozoa</taxon>
        <taxon>Hexacorallia</taxon>
        <taxon>Scleractinia</taxon>
        <taxon>Astrocoeniina</taxon>
        <taxon>Pocilloporidae</taxon>
        <taxon>Pocillopora</taxon>
    </lineage>
</organism>
<comment type="subcellular location">
    <subcellularLocation>
        <location evidence="1">Membrane</location>
        <topology evidence="1">Single-pass membrane protein</topology>
    </subcellularLocation>
</comment>
<keyword evidence="9" id="KW-1185">Reference proteome</keyword>
<keyword evidence="3" id="KW-0677">Repeat</keyword>
<evidence type="ECO:0000256" key="2">
    <source>
        <dbReference type="ARBA" id="ARBA00022692"/>
    </source>
</evidence>
<evidence type="ECO:0000313" key="8">
    <source>
        <dbReference type="EMBL" id="RMX37273.1"/>
    </source>
</evidence>
<evidence type="ECO:0008006" key="10">
    <source>
        <dbReference type="Google" id="ProtNLM"/>
    </source>
</evidence>
<gene>
    <name evidence="8" type="ORF">pdam_00023099</name>
</gene>
<evidence type="ECO:0000256" key="7">
    <source>
        <dbReference type="SAM" id="MobiDB-lite"/>
    </source>
</evidence>
<dbReference type="Pfam" id="PF00090">
    <property type="entry name" value="TSP_1"/>
    <property type="match status" value="8"/>
</dbReference>
<dbReference type="InterPro" id="IPR000884">
    <property type="entry name" value="TSP1_rpt"/>
</dbReference>
<dbReference type="SUPFAM" id="SSF82895">
    <property type="entry name" value="TSP-1 type 1 repeat"/>
    <property type="match status" value="8"/>
</dbReference>
<dbReference type="InterPro" id="IPR036383">
    <property type="entry name" value="TSP1_rpt_sf"/>
</dbReference>
<keyword evidence="2" id="KW-0812">Transmembrane</keyword>
<dbReference type="FunFam" id="2.20.100.10:FF:000001">
    <property type="entry name" value="semaphorin-5A isoform X1"/>
    <property type="match status" value="5"/>
</dbReference>
<evidence type="ECO:0000256" key="1">
    <source>
        <dbReference type="ARBA" id="ARBA00004167"/>
    </source>
</evidence>
<dbReference type="PROSITE" id="PS50092">
    <property type="entry name" value="TSP1"/>
    <property type="match status" value="8"/>
</dbReference>
<evidence type="ECO:0000256" key="5">
    <source>
        <dbReference type="ARBA" id="ARBA00023136"/>
    </source>
</evidence>